<sequence>MGTVEPVAPVKLIVAVITANDSIFQETRVCLSQHFDKIDFESDPYA</sequence>
<organism evidence="1">
    <name type="scientific">marine metagenome</name>
    <dbReference type="NCBI Taxonomy" id="408172"/>
    <lineage>
        <taxon>unclassified sequences</taxon>
        <taxon>metagenomes</taxon>
        <taxon>ecological metagenomes</taxon>
    </lineage>
</organism>
<gene>
    <name evidence="1" type="ORF">METZ01_LOCUS373692</name>
</gene>
<proteinExistence type="predicted"/>
<dbReference type="EMBL" id="UINC01136208">
    <property type="protein sequence ID" value="SVD20838.1"/>
    <property type="molecule type" value="Genomic_DNA"/>
</dbReference>
<protein>
    <submittedName>
        <fullName evidence="1">Uncharacterized protein</fullName>
    </submittedName>
</protein>
<reference evidence="1" key="1">
    <citation type="submission" date="2018-05" db="EMBL/GenBank/DDBJ databases">
        <authorList>
            <person name="Lanie J.A."/>
            <person name="Ng W.-L."/>
            <person name="Kazmierczak K.M."/>
            <person name="Andrzejewski T.M."/>
            <person name="Davidsen T.M."/>
            <person name="Wayne K.J."/>
            <person name="Tettelin H."/>
            <person name="Glass J.I."/>
            <person name="Rusch D."/>
            <person name="Podicherti R."/>
            <person name="Tsui H.-C.T."/>
            <person name="Winkler M.E."/>
        </authorList>
    </citation>
    <scope>NUCLEOTIDE SEQUENCE</scope>
</reference>
<dbReference type="AlphaFoldDB" id="A0A382THF1"/>
<evidence type="ECO:0000313" key="1">
    <source>
        <dbReference type="EMBL" id="SVD20838.1"/>
    </source>
</evidence>
<name>A0A382THF1_9ZZZZ</name>
<feature type="non-terminal residue" evidence="1">
    <location>
        <position position="46"/>
    </location>
</feature>
<accession>A0A382THF1</accession>